<evidence type="ECO:0000256" key="3">
    <source>
        <dbReference type="ARBA" id="ARBA00022676"/>
    </source>
</evidence>
<evidence type="ECO:0000256" key="1">
    <source>
        <dbReference type="ARBA" id="ARBA00009995"/>
    </source>
</evidence>
<sequence length="1016" mass="115292">MKGNACITVLFSLILGSYCADILIYSPSYSSDYLVTFGRIADTLTSAKHNVVVLTPQFKPTVFDGAKLAKVIRVSVDSNDYMELLSDYSLGLFAMETLDIVGRVRWQRTMASLCESVIKHQEELEILRSHRFQIGISGTLDYCGVGLMRYLGIPNHIWVSDTALSEAVAFLLGVPQPLSYVPVVDENDIGTDMTFMQRVHNLYMWESSYFIHVYGAYLVTSLFRKYGDASFPNVRDIAVESALCFVNSDEFVDFARPILHKTIYIGGIGFDNDTNPLPEHFLSLMKKGEKGVVMVSLGTFVPSRGIPHTKRIELFKAFMEFPDYHFIVKMDELESNKKMVEQIPNIELVDWMPQSDMLGHARVRLFITDGGMNDLLKATLHAIPILAIPLLRDEFRNARMVEARGIGLVIRKSELTYGRLRWALAELLENQRFSETVNRFSALLRSKPNKPHDQLIKWTGFVEEFGSLPELRPFGGNYRSLKYFIFDVNHSARTMSSTSRSLLLWIIAVAEAANILVYSPSYSKSHLISNGRIADTLSKAGHNVVMFIPEYEQTNFNGTKYAKVIKMANVFKHHGLVMDEFTASFFTTHTMSTADHLKWAKISADVCEVILRRKQELDHLRSYSFDLAFTEQLDFCGLGIIHYLNIRNYIWVSSCSITVSVAYDLGIPTPLSYVPVVEESGLSNDMTLWERAYNFFLWAQAVYVHRYATDLQTEKFREIVARDFPNLREISAKSALCFVNNDEFFDLARPILHKIIYVGGLGIPLGSSPLPESFESLMLKGEKGVVLMSLGTLVPSSSIPLEILFGQFTEYHFLMRVSEGDNDTRQLLEDMILHNVELVGWMPQSDMLGHARLRLFIMHGGLNGMLEAAIRGVPLLVIPFFGDQFHNAITAEKRGIGLSLQKYDLNYKHLKDALTELLGNDKYSRAARRLSALIRNKPNKPEEQLIKWTAFVAEHGSLPELRVEGANLNFIKYFGIDILVAALIALFTSVMLIVFVIRRTMLYFRRKVEERVKKAN</sequence>
<dbReference type="WBParaSite" id="ALUE_0000532101-mRNA-1">
    <property type="protein sequence ID" value="ALUE_0000532101-mRNA-1"/>
    <property type="gene ID" value="ALUE_0000532101"/>
</dbReference>
<dbReference type="PANTHER" id="PTHR48043">
    <property type="entry name" value="EG:EG0003.4 PROTEIN-RELATED"/>
    <property type="match status" value="1"/>
</dbReference>
<dbReference type="CDD" id="cd03784">
    <property type="entry name" value="GT1_Gtf-like"/>
    <property type="match status" value="2"/>
</dbReference>
<dbReference type="AlphaFoldDB" id="A0A9J2P6I7"/>
<keyword evidence="8" id="KW-1185">Reference proteome</keyword>
<evidence type="ECO:0000256" key="2">
    <source>
        <dbReference type="ARBA" id="ARBA00012544"/>
    </source>
</evidence>
<evidence type="ECO:0000256" key="7">
    <source>
        <dbReference type="SAM" id="SignalP"/>
    </source>
</evidence>
<keyword evidence="6" id="KW-0812">Transmembrane</keyword>
<keyword evidence="6" id="KW-0472">Membrane</keyword>
<dbReference type="InterPro" id="IPR002213">
    <property type="entry name" value="UDP_glucos_trans"/>
</dbReference>
<keyword evidence="4" id="KW-0808">Transferase</keyword>
<protein>
    <recommendedName>
        <fullName evidence="2">glucuronosyltransferase</fullName>
        <ecNumber evidence="2">2.4.1.17</ecNumber>
    </recommendedName>
</protein>
<feature type="transmembrane region" description="Helical" evidence="6">
    <location>
        <begin position="973"/>
        <end position="997"/>
    </location>
</feature>
<dbReference type="SUPFAM" id="SSF53756">
    <property type="entry name" value="UDP-Glycosyltransferase/glycogen phosphorylase"/>
    <property type="match status" value="2"/>
</dbReference>
<evidence type="ECO:0000313" key="9">
    <source>
        <dbReference type="WBParaSite" id="ALUE_0000532101-mRNA-1"/>
    </source>
</evidence>
<dbReference type="GO" id="GO:0015020">
    <property type="term" value="F:glucuronosyltransferase activity"/>
    <property type="evidence" value="ECO:0007669"/>
    <property type="project" value="UniProtKB-EC"/>
</dbReference>
<dbReference type="InterPro" id="IPR035595">
    <property type="entry name" value="UDP_glycos_trans_CS"/>
</dbReference>
<feature type="chain" id="PRO_5039934299" description="glucuronosyltransferase" evidence="7">
    <location>
        <begin position="20"/>
        <end position="1016"/>
    </location>
</feature>
<dbReference type="Pfam" id="PF00201">
    <property type="entry name" value="UDPGT"/>
    <property type="match status" value="2"/>
</dbReference>
<reference evidence="9" key="1">
    <citation type="submission" date="2023-03" db="UniProtKB">
        <authorList>
            <consortium name="WormBaseParasite"/>
        </authorList>
    </citation>
    <scope>IDENTIFICATION</scope>
</reference>
<keyword evidence="7" id="KW-0732">Signal</keyword>
<comment type="similarity">
    <text evidence="1">Belongs to the UDP-glycosyltransferase family.</text>
</comment>
<evidence type="ECO:0000313" key="8">
    <source>
        <dbReference type="Proteomes" id="UP000036681"/>
    </source>
</evidence>
<accession>A0A9J2P6I7</accession>
<dbReference type="PROSITE" id="PS00375">
    <property type="entry name" value="UDPGT"/>
    <property type="match status" value="1"/>
</dbReference>
<dbReference type="EC" id="2.4.1.17" evidence="2"/>
<dbReference type="InterPro" id="IPR050271">
    <property type="entry name" value="UDP-glycosyltransferase"/>
</dbReference>
<evidence type="ECO:0000256" key="6">
    <source>
        <dbReference type="SAM" id="Phobius"/>
    </source>
</evidence>
<evidence type="ECO:0000256" key="4">
    <source>
        <dbReference type="ARBA" id="ARBA00022679"/>
    </source>
</evidence>
<organism evidence="8 9">
    <name type="scientific">Ascaris lumbricoides</name>
    <name type="common">Giant roundworm</name>
    <dbReference type="NCBI Taxonomy" id="6252"/>
    <lineage>
        <taxon>Eukaryota</taxon>
        <taxon>Metazoa</taxon>
        <taxon>Ecdysozoa</taxon>
        <taxon>Nematoda</taxon>
        <taxon>Chromadorea</taxon>
        <taxon>Rhabditida</taxon>
        <taxon>Spirurina</taxon>
        <taxon>Ascaridomorpha</taxon>
        <taxon>Ascaridoidea</taxon>
        <taxon>Ascarididae</taxon>
        <taxon>Ascaris</taxon>
    </lineage>
</organism>
<dbReference type="Gene3D" id="3.40.50.2000">
    <property type="entry name" value="Glycogen Phosphorylase B"/>
    <property type="match status" value="2"/>
</dbReference>
<keyword evidence="3" id="KW-0328">Glycosyltransferase</keyword>
<evidence type="ECO:0000256" key="5">
    <source>
        <dbReference type="ARBA" id="ARBA00047475"/>
    </source>
</evidence>
<keyword evidence="6" id="KW-1133">Transmembrane helix</keyword>
<comment type="catalytic activity">
    <reaction evidence="5">
        <text>glucuronate acceptor + UDP-alpha-D-glucuronate = acceptor beta-D-glucuronoside + UDP + H(+)</text>
        <dbReference type="Rhea" id="RHEA:21032"/>
        <dbReference type="ChEBI" id="CHEBI:15378"/>
        <dbReference type="ChEBI" id="CHEBI:58052"/>
        <dbReference type="ChEBI" id="CHEBI:58223"/>
        <dbReference type="ChEBI" id="CHEBI:132367"/>
        <dbReference type="ChEBI" id="CHEBI:132368"/>
        <dbReference type="EC" id="2.4.1.17"/>
    </reaction>
</comment>
<dbReference type="PANTHER" id="PTHR48043:SF143">
    <property type="entry name" value="UDP-GLUCURONOSYLTRANSFERASE"/>
    <property type="match status" value="1"/>
</dbReference>
<dbReference type="FunFam" id="3.40.50.2000:FF:000021">
    <property type="entry name" value="UDP-glucuronosyltransferase"/>
    <property type="match status" value="2"/>
</dbReference>
<feature type="signal peptide" evidence="7">
    <location>
        <begin position="1"/>
        <end position="19"/>
    </location>
</feature>
<name>A0A9J2P6I7_ASCLU</name>
<proteinExistence type="inferred from homology"/>
<dbReference type="Proteomes" id="UP000036681">
    <property type="component" value="Unplaced"/>
</dbReference>